<dbReference type="PANTHER" id="PTHR37467:SF1">
    <property type="entry name" value="EXPORTED CALCIUM-BINDING GLYCOPROTEIN"/>
    <property type="match status" value="1"/>
</dbReference>
<feature type="compositionally biased region" description="Polar residues" evidence="1">
    <location>
        <begin position="1"/>
        <end position="12"/>
    </location>
</feature>
<feature type="compositionally biased region" description="Acidic residues" evidence="1">
    <location>
        <begin position="219"/>
        <end position="229"/>
    </location>
</feature>
<feature type="region of interest" description="Disordered" evidence="1">
    <location>
        <begin position="1"/>
        <end position="61"/>
    </location>
</feature>
<feature type="region of interest" description="Disordered" evidence="1">
    <location>
        <begin position="195"/>
        <end position="271"/>
    </location>
</feature>
<feature type="compositionally biased region" description="Basic and acidic residues" evidence="1">
    <location>
        <begin position="195"/>
        <end position="209"/>
    </location>
</feature>
<dbReference type="Proteomes" id="UP000178347">
    <property type="component" value="Unassembled WGS sequence"/>
</dbReference>
<gene>
    <name evidence="3" type="ORF">A3G00_00810</name>
</gene>
<protein>
    <submittedName>
        <fullName evidence="3">Uncharacterized protein</fullName>
    </submittedName>
</protein>
<name>A0A1F6MVR4_9BACT</name>
<feature type="transmembrane region" description="Helical" evidence="2">
    <location>
        <begin position="105"/>
        <end position="126"/>
    </location>
</feature>
<proteinExistence type="predicted"/>
<dbReference type="PANTHER" id="PTHR37467">
    <property type="entry name" value="EXPORTED CALCIUM-BINDING GLYCOPROTEIN-RELATED"/>
    <property type="match status" value="1"/>
</dbReference>
<organism evidence="3 4">
    <name type="scientific">Candidatus Magasanikbacteria bacterium RIFCSPLOWO2_12_FULL_43_12</name>
    <dbReference type="NCBI Taxonomy" id="1798692"/>
    <lineage>
        <taxon>Bacteria</taxon>
        <taxon>Candidatus Magasanikiibacteriota</taxon>
    </lineage>
</organism>
<keyword evidence="2" id="KW-0812">Transmembrane</keyword>
<evidence type="ECO:0000256" key="1">
    <source>
        <dbReference type="SAM" id="MobiDB-lite"/>
    </source>
</evidence>
<keyword evidence="2" id="KW-1133">Transmembrane helix</keyword>
<dbReference type="InterPro" id="IPR053180">
    <property type="entry name" value="Ca-binding_acidic-repeat"/>
</dbReference>
<evidence type="ECO:0000256" key="2">
    <source>
        <dbReference type="SAM" id="Phobius"/>
    </source>
</evidence>
<evidence type="ECO:0000313" key="4">
    <source>
        <dbReference type="Proteomes" id="UP000178347"/>
    </source>
</evidence>
<evidence type="ECO:0000313" key="3">
    <source>
        <dbReference type="EMBL" id="OGH75513.1"/>
    </source>
</evidence>
<reference evidence="3 4" key="1">
    <citation type="journal article" date="2016" name="Nat. Commun.">
        <title>Thousands of microbial genomes shed light on interconnected biogeochemical processes in an aquifer system.</title>
        <authorList>
            <person name="Anantharaman K."/>
            <person name="Brown C.T."/>
            <person name="Hug L.A."/>
            <person name="Sharon I."/>
            <person name="Castelle C.J."/>
            <person name="Probst A.J."/>
            <person name="Thomas B.C."/>
            <person name="Singh A."/>
            <person name="Wilkins M.J."/>
            <person name="Karaoz U."/>
            <person name="Brodie E.L."/>
            <person name="Williams K.H."/>
            <person name="Hubbard S.S."/>
            <person name="Banfield J.F."/>
        </authorList>
    </citation>
    <scope>NUCLEOTIDE SEQUENCE [LARGE SCALE GENOMIC DNA]</scope>
</reference>
<sequence length="271" mass="28236">MFDDQPINSTGVTPPGNLPVGEPEDMFDGVEKGGGVNSAPADAAESNAPVSSPSALGAGILRPKQPEAPAVDYRVSLAPPASAPMAAGQAPEMYKIKEPALTRGLITIVIVLTVVAILGGGGWWIYNSFVKTDNSLDLGTEIEAPAIKTDEAVVAPSEEEPLVTVGEEETASPESAAASAAVDVIDEQILFGEPVDKDGDNLDDLKEVELGTDPANWDTDNDELGDGDEILIWQTDPLNPDSDGDSYLDGAEVKNGYLPSGPGKIFEPPKE</sequence>
<keyword evidence="2" id="KW-0472">Membrane</keyword>
<comment type="caution">
    <text evidence="3">The sequence shown here is derived from an EMBL/GenBank/DDBJ whole genome shotgun (WGS) entry which is preliminary data.</text>
</comment>
<dbReference type="EMBL" id="MFQN01000008">
    <property type="protein sequence ID" value="OGH75513.1"/>
    <property type="molecule type" value="Genomic_DNA"/>
</dbReference>
<dbReference type="STRING" id="1798692.A3G00_00810"/>
<accession>A0A1F6MVR4</accession>
<dbReference type="AlphaFoldDB" id="A0A1F6MVR4"/>